<dbReference type="Pfam" id="PF00246">
    <property type="entry name" value="Peptidase_M14"/>
    <property type="match status" value="1"/>
</dbReference>
<gene>
    <name evidence="11" type="ORF">DV701_15580</name>
</gene>
<dbReference type="RefSeq" id="WP_114929623.1">
    <property type="nucleotide sequence ID" value="NZ_CP031229.1"/>
</dbReference>
<dbReference type="SMART" id="SM00631">
    <property type="entry name" value="Zn_pept"/>
    <property type="match status" value="1"/>
</dbReference>
<keyword evidence="5" id="KW-0862">Zinc</keyword>
<comment type="caution">
    <text evidence="7">Lacks conserved residue(s) required for the propagation of feature annotation.</text>
</comment>
<comment type="similarity">
    <text evidence="2 7">Belongs to the peptidase M14 family.</text>
</comment>
<protein>
    <submittedName>
        <fullName evidence="11">Peptidase M14</fullName>
    </submittedName>
</protein>
<evidence type="ECO:0000256" key="6">
    <source>
        <dbReference type="ARBA" id="ARBA00023049"/>
    </source>
</evidence>
<keyword evidence="3" id="KW-0645">Protease</keyword>
<evidence type="ECO:0000256" key="9">
    <source>
        <dbReference type="SAM" id="SignalP"/>
    </source>
</evidence>
<evidence type="ECO:0000259" key="10">
    <source>
        <dbReference type="PROSITE" id="PS52035"/>
    </source>
</evidence>
<sequence>MSHRTPRRAALGVATATIALSLAVAPAATSAPGNGKGDGNGKGGPAANITALERQDARGPKAATPGYSGVEMPAAYPHQPTLRVFPHDPDDRSYSGDLVGYADLAPWLNDLMSRSDRVSAQVVGRSTLGRDLYLVTVTAPEKANETRKQTAYREMIQNEPHKAARDKKLKAEYKTPIWFSANIHGNEWEGTDASMQFIEELATAPRSDVADLLDGHRLYFSLTLNPDGRNLGQRVTALGFDPNRDMITNTNPESESYVRLTQSLLPINASDLHGYTGNLQVEPTGPPHGENYEYDLFIPHNYAMALQIEQDVVDAAIEGNPLTAAGGIKIPYRDTPSGWDDYPPIFTAQYAAFYGALTSTVELPLSRDRSTGVQTPERAAINVEVALQVLRSTVDYVHENDGEILANQIEFFDRALSGEEKTALTVDTIDGVAGPEQWKPLWDVADDQDPVDLPQAYVIPVGEGQRSLSDATSLVEQLLLHDIEVRTLNNARTIDGTTYPRGSYVIDMAQSKRALANALLDLGSDISAKVPSMYDISAWSYSYLWGATVDKVGDVGDGPVKATKAASAPTRQASVPKRAQHVTFDVAGVEDYVALNDLLAQDAVAWLLPSGQAVVAPESHGLVVNAALEHDIAFRAATAAEVGTVTSGDAKELDEVRVGYVGTQDPRTSLEQLGFDAVEVSAASIDADQGILDDLDVIWLSSALNFTNNQVNGRDATQAWLDEGHALVGSGSSAFTTARNFGLVSATAVSGQSRGNGIVAVDTPADSLLANYGQDYAFVYPAQSYTDLGEGTRAEQFYGEGNPLLSGHWRGDGTASPQAAAGNAAVISGESAAGGKAVVFGTSPFYRTHPKGGMSQVAQAIFAVTPEG</sequence>
<keyword evidence="12" id="KW-1185">Reference proteome</keyword>
<evidence type="ECO:0000256" key="1">
    <source>
        <dbReference type="ARBA" id="ARBA00001947"/>
    </source>
</evidence>
<reference evidence="11 12" key="1">
    <citation type="submission" date="2018-07" db="EMBL/GenBank/DDBJ databases">
        <title>Complete genome sequencing of Ornithinimicrobium sp. AMA3305.</title>
        <authorList>
            <person name="Bae J.-W."/>
        </authorList>
    </citation>
    <scope>NUCLEOTIDE SEQUENCE [LARGE SCALE GENOMIC DNA]</scope>
    <source>
        <strain evidence="11 12">AMA3305</strain>
    </source>
</reference>
<comment type="cofactor">
    <cofactor evidence="1">
        <name>Zn(2+)</name>
        <dbReference type="ChEBI" id="CHEBI:29105"/>
    </cofactor>
</comment>
<evidence type="ECO:0000256" key="8">
    <source>
        <dbReference type="SAM" id="MobiDB-lite"/>
    </source>
</evidence>
<dbReference type="InterPro" id="IPR000834">
    <property type="entry name" value="Peptidase_M14"/>
</dbReference>
<feature type="signal peptide" evidence="9">
    <location>
        <begin position="1"/>
        <end position="30"/>
    </location>
</feature>
<accession>A0A345NQN7</accession>
<feature type="domain" description="Peptidase M14" evidence="10">
    <location>
        <begin position="97"/>
        <end position="393"/>
    </location>
</feature>
<feature type="compositionally biased region" description="Gly residues" evidence="8">
    <location>
        <begin position="34"/>
        <end position="44"/>
    </location>
</feature>
<proteinExistence type="inferred from homology"/>
<evidence type="ECO:0000256" key="2">
    <source>
        <dbReference type="ARBA" id="ARBA00005988"/>
    </source>
</evidence>
<dbReference type="PANTHER" id="PTHR11705">
    <property type="entry name" value="PROTEASE FAMILY M14 CARBOXYPEPTIDASE A,B"/>
    <property type="match status" value="1"/>
</dbReference>
<dbReference type="Proteomes" id="UP000253790">
    <property type="component" value="Chromosome"/>
</dbReference>
<dbReference type="GO" id="GO:0004181">
    <property type="term" value="F:metallocarboxypeptidase activity"/>
    <property type="evidence" value="ECO:0007669"/>
    <property type="project" value="InterPro"/>
</dbReference>
<organism evidence="11 12">
    <name type="scientific">Ornithinimicrobium avium</name>
    <dbReference type="NCBI Taxonomy" id="2283195"/>
    <lineage>
        <taxon>Bacteria</taxon>
        <taxon>Bacillati</taxon>
        <taxon>Actinomycetota</taxon>
        <taxon>Actinomycetes</taxon>
        <taxon>Micrococcales</taxon>
        <taxon>Ornithinimicrobiaceae</taxon>
        <taxon>Ornithinimicrobium</taxon>
    </lineage>
</organism>
<keyword evidence="9" id="KW-0732">Signal</keyword>
<dbReference type="SUPFAM" id="SSF53187">
    <property type="entry name" value="Zn-dependent exopeptidases"/>
    <property type="match status" value="1"/>
</dbReference>
<name>A0A345NQN7_9MICO</name>
<evidence type="ECO:0000256" key="4">
    <source>
        <dbReference type="ARBA" id="ARBA00022801"/>
    </source>
</evidence>
<dbReference type="GO" id="GO:0008270">
    <property type="term" value="F:zinc ion binding"/>
    <property type="evidence" value="ECO:0007669"/>
    <property type="project" value="InterPro"/>
</dbReference>
<dbReference type="Gene3D" id="3.40.630.10">
    <property type="entry name" value="Zn peptidases"/>
    <property type="match status" value="1"/>
</dbReference>
<dbReference type="PROSITE" id="PS52035">
    <property type="entry name" value="PEPTIDASE_M14"/>
    <property type="match status" value="1"/>
</dbReference>
<dbReference type="GO" id="GO:0005615">
    <property type="term" value="C:extracellular space"/>
    <property type="evidence" value="ECO:0007669"/>
    <property type="project" value="TreeGrafter"/>
</dbReference>
<dbReference type="OrthoDB" id="9758209at2"/>
<evidence type="ECO:0000256" key="3">
    <source>
        <dbReference type="ARBA" id="ARBA00022670"/>
    </source>
</evidence>
<evidence type="ECO:0000256" key="5">
    <source>
        <dbReference type="ARBA" id="ARBA00022833"/>
    </source>
</evidence>
<keyword evidence="6" id="KW-0482">Metalloprotease</keyword>
<dbReference type="AlphaFoldDB" id="A0A345NQN7"/>
<dbReference type="PANTHER" id="PTHR11705:SF143">
    <property type="entry name" value="SLL0236 PROTEIN"/>
    <property type="match status" value="1"/>
</dbReference>
<feature type="region of interest" description="Disordered" evidence="8">
    <location>
        <begin position="28"/>
        <end position="47"/>
    </location>
</feature>
<dbReference type="KEGG" id="orn:DV701_15580"/>
<dbReference type="GO" id="GO:0006508">
    <property type="term" value="P:proteolysis"/>
    <property type="evidence" value="ECO:0007669"/>
    <property type="project" value="UniProtKB-KW"/>
</dbReference>
<evidence type="ECO:0000313" key="11">
    <source>
        <dbReference type="EMBL" id="AXH97345.1"/>
    </source>
</evidence>
<keyword evidence="4" id="KW-0378">Hydrolase</keyword>
<evidence type="ECO:0000313" key="12">
    <source>
        <dbReference type="Proteomes" id="UP000253790"/>
    </source>
</evidence>
<evidence type="ECO:0000256" key="7">
    <source>
        <dbReference type="PROSITE-ProRule" id="PRU01379"/>
    </source>
</evidence>
<feature type="chain" id="PRO_5038378269" evidence="9">
    <location>
        <begin position="31"/>
        <end position="868"/>
    </location>
</feature>
<dbReference type="EMBL" id="CP031229">
    <property type="protein sequence ID" value="AXH97345.1"/>
    <property type="molecule type" value="Genomic_DNA"/>
</dbReference>